<evidence type="ECO:0000256" key="3">
    <source>
        <dbReference type="ARBA" id="ARBA00022782"/>
    </source>
</evidence>
<dbReference type="PANTHER" id="PTHR19290">
    <property type="entry name" value="BASIC HELIX-LOOP-HELIX PROTEIN NEUROGENIN-RELATED"/>
    <property type="match status" value="1"/>
</dbReference>
<dbReference type="GO" id="GO:0070888">
    <property type="term" value="F:E-box binding"/>
    <property type="evidence" value="ECO:0007669"/>
    <property type="project" value="TreeGrafter"/>
</dbReference>
<dbReference type="GO" id="GO:0061564">
    <property type="term" value="P:axon development"/>
    <property type="evidence" value="ECO:0007669"/>
    <property type="project" value="TreeGrafter"/>
</dbReference>
<dbReference type="PANTHER" id="PTHR19290:SF94">
    <property type="entry name" value="NEUROGENIN-3"/>
    <property type="match status" value="1"/>
</dbReference>
<dbReference type="GO" id="GO:0005634">
    <property type="term" value="C:nucleus"/>
    <property type="evidence" value="ECO:0007669"/>
    <property type="project" value="TreeGrafter"/>
</dbReference>
<dbReference type="Ensembl" id="ENSNFUT00015033370.1">
    <property type="protein sequence ID" value="ENSNFUP00015031929.1"/>
    <property type="gene ID" value="ENSNFUG00015015626.1"/>
</dbReference>
<evidence type="ECO:0000256" key="6">
    <source>
        <dbReference type="ARBA" id="ARBA00023125"/>
    </source>
</evidence>
<comment type="subunit">
    <text evidence="1">Efficient DNA binding requires dimerization with another bHLH protein.</text>
</comment>
<keyword evidence="7" id="KW-0804">Transcription</keyword>
<reference evidence="10" key="1">
    <citation type="submission" date="2025-08" db="UniProtKB">
        <authorList>
            <consortium name="Ensembl"/>
        </authorList>
    </citation>
    <scope>IDENTIFICATION</scope>
</reference>
<keyword evidence="5" id="KW-0805">Transcription regulation</keyword>
<dbReference type="Proteomes" id="UP000694548">
    <property type="component" value="Unassembled WGS sequence"/>
</dbReference>
<dbReference type="SUPFAM" id="SSF47459">
    <property type="entry name" value="HLH, helix-loop-helix DNA-binding domain"/>
    <property type="match status" value="1"/>
</dbReference>
<accession>A0A8C6MBT9</accession>
<dbReference type="GO" id="GO:0045944">
    <property type="term" value="P:positive regulation of transcription by RNA polymerase II"/>
    <property type="evidence" value="ECO:0007669"/>
    <property type="project" value="TreeGrafter"/>
</dbReference>
<evidence type="ECO:0000256" key="1">
    <source>
        <dbReference type="ARBA" id="ARBA00011571"/>
    </source>
</evidence>
<dbReference type="AlphaFoldDB" id="A0A8C6MBT9"/>
<proteinExistence type="predicted"/>
<feature type="domain" description="BHLH" evidence="9">
    <location>
        <begin position="34"/>
        <end position="86"/>
    </location>
</feature>
<dbReference type="InterPro" id="IPR050359">
    <property type="entry name" value="bHLH_transcription_factors"/>
</dbReference>
<evidence type="ECO:0000256" key="5">
    <source>
        <dbReference type="ARBA" id="ARBA00023015"/>
    </source>
</evidence>
<evidence type="ECO:0000256" key="4">
    <source>
        <dbReference type="ARBA" id="ARBA00022902"/>
    </source>
</evidence>
<protein>
    <recommendedName>
        <fullName evidence="9">BHLH domain-containing protein</fullName>
    </recommendedName>
</protein>
<keyword evidence="8" id="KW-0539">Nucleus</keyword>
<evidence type="ECO:0000256" key="2">
    <source>
        <dbReference type="ARBA" id="ARBA00022473"/>
    </source>
</evidence>
<dbReference type="InterPro" id="IPR036638">
    <property type="entry name" value="HLH_DNA-bd_sf"/>
</dbReference>
<dbReference type="InterPro" id="IPR011598">
    <property type="entry name" value="bHLH_dom"/>
</dbReference>
<dbReference type="GO" id="GO:0007423">
    <property type="term" value="P:sensory organ development"/>
    <property type="evidence" value="ECO:0007669"/>
    <property type="project" value="TreeGrafter"/>
</dbReference>
<dbReference type="PROSITE" id="PS50888">
    <property type="entry name" value="BHLH"/>
    <property type="match status" value="1"/>
</dbReference>
<keyword evidence="6" id="KW-0238">DNA-binding</keyword>
<evidence type="ECO:0000313" key="11">
    <source>
        <dbReference type="Proteomes" id="UP000694548"/>
    </source>
</evidence>
<dbReference type="Gene3D" id="4.10.280.10">
    <property type="entry name" value="Helix-loop-helix DNA-binding domain"/>
    <property type="match status" value="1"/>
</dbReference>
<reference evidence="10" key="2">
    <citation type="submission" date="2025-09" db="UniProtKB">
        <authorList>
            <consortium name="Ensembl"/>
        </authorList>
    </citation>
    <scope>IDENTIFICATION</scope>
</reference>
<name>A0A8C6MBT9_NOTFU</name>
<sequence>MKRCAPNTLGTSPRFAPALPATEDARCSRALRGTRRIKANDRERHRMHSLNSALDALRSILPSLPEDAKLTKIETLRFARNYIWALSETLREDLHHLEQRCCSSSSGGSSTGMSLGSFAFGPHPQNFLLV</sequence>
<dbReference type="GO" id="GO:0000981">
    <property type="term" value="F:DNA-binding transcription factor activity, RNA polymerase II-specific"/>
    <property type="evidence" value="ECO:0007669"/>
    <property type="project" value="TreeGrafter"/>
</dbReference>
<dbReference type="GeneTree" id="ENSGT00940000162170"/>
<dbReference type="Pfam" id="PF00010">
    <property type="entry name" value="HLH"/>
    <property type="match status" value="1"/>
</dbReference>
<organism evidence="10 11">
    <name type="scientific">Nothobranchius furzeri</name>
    <name type="common">Turquoise killifish</name>
    <dbReference type="NCBI Taxonomy" id="105023"/>
    <lineage>
        <taxon>Eukaryota</taxon>
        <taxon>Metazoa</taxon>
        <taxon>Chordata</taxon>
        <taxon>Craniata</taxon>
        <taxon>Vertebrata</taxon>
        <taxon>Euteleostomi</taxon>
        <taxon>Actinopterygii</taxon>
        <taxon>Neopterygii</taxon>
        <taxon>Teleostei</taxon>
        <taxon>Neoteleostei</taxon>
        <taxon>Acanthomorphata</taxon>
        <taxon>Ovalentaria</taxon>
        <taxon>Atherinomorphae</taxon>
        <taxon>Cyprinodontiformes</taxon>
        <taxon>Nothobranchiidae</taxon>
        <taxon>Nothobranchius</taxon>
    </lineage>
</organism>
<evidence type="ECO:0000256" key="7">
    <source>
        <dbReference type="ARBA" id="ARBA00023163"/>
    </source>
</evidence>
<dbReference type="FunFam" id="4.10.280.10:FF:000006">
    <property type="entry name" value="Neurogenic differentiation factor"/>
    <property type="match status" value="1"/>
</dbReference>
<keyword evidence="4" id="KW-0524">Neurogenesis</keyword>
<keyword evidence="3" id="KW-0221">Differentiation</keyword>
<keyword evidence="2" id="KW-0217">Developmental protein</keyword>
<evidence type="ECO:0000259" key="9">
    <source>
        <dbReference type="PROSITE" id="PS50888"/>
    </source>
</evidence>
<evidence type="ECO:0000313" key="10">
    <source>
        <dbReference type="Ensembl" id="ENSNFUP00015031929.1"/>
    </source>
</evidence>
<dbReference type="GO" id="GO:0046983">
    <property type="term" value="F:protein dimerization activity"/>
    <property type="evidence" value="ECO:0007669"/>
    <property type="project" value="InterPro"/>
</dbReference>
<keyword evidence="11" id="KW-1185">Reference proteome</keyword>
<evidence type="ECO:0000256" key="8">
    <source>
        <dbReference type="ARBA" id="ARBA00023242"/>
    </source>
</evidence>
<dbReference type="SMART" id="SM00353">
    <property type="entry name" value="HLH"/>
    <property type="match status" value="1"/>
</dbReference>